<protein>
    <submittedName>
        <fullName evidence="8">3'-5' exoribonuclease 1</fullName>
    </submittedName>
</protein>
<evidence type="ECO:0000313" key="7">
    <source>
        <dbReference type="Proteomes" id="UP000275846"/>
    </source>
</evidence>
<dbReference type="Proteomes" id="UP000275846">
    <property type="component" value="Unassembled WGS sequence"/>
</dbReference>
<reference evidence="8" key="1">
    <citation type="submission" date="2016-06" db="UniProtKB">
        <authorList>
            <consortium name="WormBaseParasite"/>
        </authorList>
    </citation>
    <scope>IDENTIFICATION</scope>
</reference>
<feature type="region of interest" description="Disordered" evidence="4">
    <location>
        <begin position="421"/>
        <end position="467"/>
    </location>
</feature>
<dbReference type="SMART" id="SM00479">
    <property type="entry name" value="EXOIII"/>
    <property type="match status" value="1"/>
</dbReference>
<dbReference type="AlphaFoldDB" id="A0A183SFM9"/>
<dbReference type="GO" id="GO:0000175">
    <property type="term" value="F:3'-5'-RNA exonuclease activity"/>
    <property type="evidence" value="ECO:0007669"/>
    <property type="project" value="InterPro"/>
</dbReference>
<dbReference type="InterPro" id="IPR047201">
    <property type="entry name" value="ERI-1_3'hExo-like"/>
</dbReference>
<sequence>MCLGTVSDQPSCSIGPLAASTCSCGLLPVVCPVTDLQLLRVQLPAPVIFPSPGLSPLACRSFWTQTEARSEASPHKACLPIAPNFSLASTTSFQSLLPTDALVTRQQHRWIVEAASTVASSPAYTALVTDSTLPSVPRAHLVSVPRTCYTVTAAAGYPRLSLNSPQQHQLLGFVGPPTGLGELALPRMVHDHPPLSHLTAGAAPLLPAVATSATGGVVTTDVRNSAINGLVTDPSISGYSPLPSLRKLPNSPTTLRVPLSFMGLPTTQPPSPTTPCSSSPHLIQPQYHPPASLPFYSLAQQPPLITSTASGEVYDSICTLDPVVYSTTASGQPYEDIRSQYALDYAAVYDGLPVTGSEDPCLLSNAPPTSVPSSSALVEGVSSFIRTSFTDVPLGALEEVLSRLSVNDNYFGPLKLSRRKKDEEERKVKAEQGGAAGDGDAALSSASSESQSPTTQTSEPSPREDPYRLLPYSHSSLAFVPPGVMVVTEVWTFFASERLSFCNHQISCMKFEQLKGCLHKHGLNQRGSTLILKRRLQEFVRRLRESPACRTGPTNTDEDELAHVTAEASFPPLEGTPVKTGCTTATAAATEEDDAAICIPPDDFLMIKLRQPVVLTPDVFYSYLLIIDLEATCDGKPREIGGPDFPHEIIEFPVLLYDTRQRKCVSVFHSYCRPKLRPNLSTFCKTLTQISQTQVDNAVTFPTLLAQLENWLLVQNNLSEQRCAIVCDCSADMAKFMRMQCQLSRIPMPPWARMWINLSKAFRQFYRLQPRHRSTLSTMLDDLELSFAGQQHRGLDDAMNILRVVQILLADGCRLRVNERIDPGRAPSYTASVPRLVAESACGVMGSKLALLEKRSKSASYYTQPGGGGPPAQAPVVESLTETDRDSLLWLHSIQKKRVSRPNVP</sequence>
<feature type="compositionally biased region" description="Basic and acidic residues" evidence="4">
    <location>
        <begin position="421"/>
        <end position="430"/>
    </location>
</feature>
<dbReference type="InterPro" id="IPR051274">
    <property type="entry name" value="3-5_Exoribonuclease"/>
</dbReference>
<dbReference type="Gene3D" id="3.30.420.10">
    <property type="entry name" value="Ribonuclease H-like superfamily/Ribonuclease H"/>
    <property type="match status" value="1"/>
</dbReference>
<dbReference type="SUPFAM" id="SSF53098">
    <property type="entry name" value="Ribonuclease H-like"/>
    <property type="match status" value="1"/>
</dbReference>
<dbReference type="PANTHER" id="PTHR23044">
    <property type="entry name" value="3'-5' EXONUCLEASE ERI1-RELATED"/>
    <property type="match status" value="1"/>
</dbReference>
<dbReference type="InterPro" id="IPR036361">
    <property type="entry name" value="SAP_dom_sf"/>
</dbReference>
<dbReference type="OrthoDB" id="448399at2759"/>
<gene>
    <name evidence="6" type="ORF">SSLN_LOCUS3027</name>
</gene>
<evidence type="ECO:0000256" key="2">
    <source>
        <dbReference type="ARBA" id="ARBA00022801"/>
    </source>
</evidence>
<evidence type="ECO:0000313" key="8">
    <source>
        <dbReference type="WBParaSite" id="SSLN_0000312701-mRNA-1"/>
    </source>
</evidence>
<feature type="compositionally biased region" description="Low complexity" evidence="4">
    <location>
        <begin position="438"/>
        <end position="460"/>
    </location>
</feature>
<evidence type="ECO:0000256" key="4">
    <source>
        <dbReference type="SAM" id="MobiDB-lite"/>
    </source>
</evidence>
<dbReference type="EMBL" id="UYSU01032405">
    <property type="protein sequence ID" value="VDL89412.1"/>
    <property type="molecule type" value="Genomic_DNA"/>
</dbReference>
<dbReference type="STRING" id="70667.A0A183SFM9"/>
<evidence type="ECO:0000313" key="6">
    <source>
        <dbReference type="EMBL" id="VDL89412.1"/>
    </source>
</evidence>
<dbReference type="CDD" id="cd06133">
    <property type="entry name" value="ERI-1_3'hExo_like"/>
    <property type="match status" value="1"/>
</dbReference>
<dbReference type="InterPro" id="IPR013520">
    <property type="entry name" value="Ribonucl_H"/>
</dbReference>
<feature type="region of interest" description="Disordered" evidence="4">
    <location>
        <begin position="860"/>
        <end position="880"/>
    </location>
</feature>
<dbReference type="GO" id="GO:0003676">
    <property type="term" value="F:nucleic acid binding"/>
    <property type="evidence" value="ECO:0007669"/>
    <property type="project" value="InterPro"/>
</dbReference>
<dbReference type="InterPro" id="IPR036397">
    <property type="entry name" value="RNaseH_sf"/>
</dbReference>
<keyword evidence="1" id="KW-0540">Nuclease</keyword>
<evidence type="ECO:0000256" key="1">
    <source>
        <dbReference type="ARBA" id="ARBA00022722"/>
    </source>
</evidence>
<evidence type="ECO:0000259" key="5">
    <source>
        <dbReference type="SMART" id="SM00479"/>
    </source>
</evidence>
<reference evidence="6 7" key="2">
    <citation type="submission" date="2018-11" db="EMBL/GenBank/DDBJ databases">
        <authorList>
            <consortium name="Pathogen Informatics"/>
        </authorList>
    </citation>
    <scope>NUCLEOTIDE SEQUENCE [LARGE SCALE GENOMIC DNA]</scope>
    <source>
        <strain evidence="6 7">NST_G2</strain>
    </source>
</reference>
<accession>A0A183SFM9</accession>
<dbReference type="InterPro" id="IPR012337">
    <property type="entry name" value="RNaseH-like_sf"/>
</dbReference>
<evidence type="ECO:0000256" key="3">
    <source>
        <dbReference type="ARBA" id="ARBA00022839"/>
    </source>
</evidence>
<feature type="domain" description="Exonuclease" evidence="5">
    <location>
        <begin position="623"/>
        <end position="814"/>
    </location>
</feature>
<dbReference type="WBParaSite" id="SSLN_0000312701-mRNA-1">
    <property type="protein sequence ID" value="SSLN_0000312701-mRNA-1"/>
    <property type="gene ID" value="SSLN_0000312701"/>
</dbReference>
<keyword evidence="3" id="KW-0269">Exonuclease</keyword>
<dbReference type="PANTHER" id="PTHR23044:SF61">
    <property type="entry name" value="3'-5' EXORIBONUCLEASE 1-RELATED"/>
    <property type="match status" value="1"/>
</dbReference>
<organism evidence="8">
    <name type="scientific">Schistocephalus solidus</name>
    <name type="common">Tapeworm</name>
    <dbReference type="NCBI Taxonomy" id="70667"/>
    <lineage>
        <taxon>Eukaryota</taxon>
        <taxon>Metazoa</taxon>
        <taxon>Spiralia</taxon>
        <taxon>Lophotrochozoa</taxon>
        <taxon>Platyhelminthes</taxon>
        <taxon>Cestoda</taxon>
        <taxon>Eucestoda</taxon>
        <taxon>Diphyllobothriidea</taxon>
        <taxon>Diphyllobothriidae</taxon>
        <taxon>Schistocephalus</taxon>
    </lineage>
</organism>
<keyword evidence="7" id="KW-1185">Reference proteome</keyword>
<dbReference type="Pfam" id="PF00929">
    <property type="entry name" value="RNase_T"/>
    <property type="match status" value="1"/>
</dbReference>
<proteinExistence type="predicted"/>
<dbReference type="Gene3D" id="1.10.720.30">
    <property type="entry name" value="SAP domain"/>
    <property type="match status" value="1"/>
</dbReference>
<keyword evidence="2" id="KW-0378">Hydrolase</keyword>
<name>A0A183SFM9_SCHSO</name>